<evidence type="ECO:0000313" key="2">
    <source>
        <dbReference type="Proteomes" id="UP001305647"/>
    </source>
</evidence>
<dbReference type="AlphaFoldDB" id="A0AAN6SXB4"/>
<keyword evidence="2" id="KW-1185">Reference proteome</keyword>
<dbReference type="SUPFAM" id="SSF56112">
    <property type="entry name" value="Protein kinase-like (PK-like)"/>
    <property type="match status" value="1"/>
</dbReference>
<proteinExistence type="predicted"/>
<evidence type="ECO:0000313" key="1">
    <source>
        <dbReference type="EMBL" id="KAK4096778.1"/>
    </source>
</evidence>
<accession>A0AAN6SXB4</accession>
<gene>
    <name evidence="1" type="ORF">N658DRAFT_435392</name>
</gene>
<reference evidence="1" key="1">
    <citation type="journal article" date="2023" name="Mol. Phylogenet. Evol.">
        <title>Genome-scale phylogeny and comparative genomics of the fungal order Sordariales.</title>
        <authorList>
            <person name="Hensen N."/>
            <person name="Bonometti L."/>
            <person name="Westerberg I."/>
            <person name="Brannstrom I.O."/>
            <person name="Guillou S."/>
            <person name="Cros-Aarteil S."/>
            <person name="Calhoun S."/>
            <person name="Haridas S."/>
            <person name="Kuo A."/>
            <person name="Mondo S."/>
            <person name="Pangilinan J."/>
            <person name="Riley R."/>
            <person name="LaButti K."/>
            <person name="Andreopoulos B."/>
            <person name="Lipzen A."/>
            <person name="Chen C."/>
            <person name="Yan M."/>
            <person name="Daum C."/>
            <person name="Ng V."/>
            <person name="Clum A."/>
            <person name="Steindorff A."/>
            <person name="Ohm R.A."/>
            <person name="Martin F."/>
            <person name="Silar P."/>
            <person name="Natvig D.O."/>
            <person name="Lalanne C."/>
            <person name="Gautier V."/>
            <person name="Ament-Velasquez S.L."/>
            <person name="Kruys A."/>
            <person name="Hutchinson M.I."/>
            <person name="Powell A.J."/>
            <person name="Barry K."/>
            <person name="Miller A.N."/>
            <person name="Grigoriev I.V."/>
            <person name="Debuchy R."/>
            <person name="Gladieux P."/>
            <person name="Hiltunen Thoren M."/>
            <person name="Johannesson H."/>
        </authorList>
    </citation>
    <scope>NUCLEOTIDE SEQUENCE</scope>
    <source>
        <strain evidence="1">CBS 757.83</strain>
    </source>
</reference>
<dbReference type="Proteomes" id="UP001305647">
    <property type="component" value="Unassembled WGS sequence"/>
</dbReference>
<sequence>MADANSNSAITPATFRQLYGKIPTETFREILSESWRASHPHEDDITSDKWLDEHAKGFLLIQNLRPNYPIGKSILLESLDTGVLVVNKRFSRQLTRFKPDDPDFDKPVYHYACKKYPPVGLRFSTLDDPRVAARLPAAPYFTRLYAYGLPQGKASFKGRDPDDMYSLYFRHYNGSTLSSLMEMYGDSELGGPVPEPFVWHVMDQLCRAVLSLRAGDGQPHTIDKHNQDWVSVVHRGITEDNILLHFRDDDDEPLARCFPAIVLGGFGAAIMGRKLQKRLNPISTADAVTLAWQDLYVIGELCCRLVTNHDAPTPPRQRSMEHAAAVSKMLSRYLPENMNLAARQKLVYSRELIELLQRFERLKVDNQNQGGAANMLMRDLNPIYWKFFLECLGAAMNKVEQYRVRIMKRVKLTGEADDDVAMADVSWVKPDPTFDHAPYHPGDGNKATQLERLRKDMKCLFGP</sequence>
<dbReference type="InterPro" id="IPR011009">
    <property type="entry name" value="Kinase-like_dom_sf"/>
</dbReference>
<evidence type="ECO:0008006" key="3">
    <source>
        <dbReference type="Google" id="ProtNLM"/>
    </source>
</evidence>
<feature type="non-terminal residue" evidence="1">
    <location>
        <position position="463"/>
    </location>
</feature>
<organism evidence="1 2">
    <name type="scientific">Parathielavia hyrcaniae</name>
    <dbReference type="NCBI Taxonomy" id="113614"/>
    <lineage>
        <taxon>Eukaryota</taxon>
        <taxon>Fungi</taxon>
        <taxon>Dikarya</taxon>
        <taxon>Ascomycota</taxon>
        <taxon>Pezizomycotina</taxon>
        <taxon>Sordariomycetes</taxon>
        <taxon>Sordariomycetidae</taxon>
        <taxon>Sordariales</taxon>
        <taxon>Chaetomiaceae</taxon>
        <taxon>Parathielavia</taxon>
    </lineage>
</organism>
<name>A0AAN6SXB4_9PEZI</name>
<dbReference type="Gene3D" id="1.10.510.10">
    <property type="entry name" value="Transferase(Phosphotransferase) domain 1"/>
    <property type="match status" value="1"/>
</dbReference>
<dbReference type="EMBL" id="MU863697">
    <property type="protein sequence ID" value="KAK4096778.1"/>
    <property type="molecule type" value="Genomic_DNA"/>
</dbReference>
<reference evidence="1" key="2">
    <citation type="submission" date="2023-05" db="EMBL/GenBank/DDBJ databases">
        <authorList>
            <consortium name="Lawrence Berkeley National Laboratory"/>
            <person name="Steindorff A."/>
            <person name="Hensen N."/>
            <person name="Bonometti L."/>
            <person name="Westerberg I."/>
            <person name="Brannstrom I.O."/>
            <person name="Guillou S."/>
            <person name="Cros-Aarteil S."/>
            <person name="Calhoun S."/>
            <person name="Haridas S."/>
            <person name="Kuo A."/>
            <person name="Mondo S."/>
            <person name="Pangilinan J."/>
            <person name="Riley R."/>
            <person name="Labutti K."/>
            <person name="Andreopoulos B."/>
            <person name="Lipzen A."/>
            <person name="Chen C."/>
            <person name="Yanf M."/>
            <person name="Daum C."/>
            <person name="Ng V."/>
            <person name="Clum A."/>
            <person name="Ohm R."/>
            <person name="Martin F."/>
            <person name="Silar P."/>
            <person name="Natvig D."/>
            <person name="Lalanne C."/>
            <person name="Gautier V."/>
            <person name="Ament-Velasquez S.L."/>
            <person name="Kruys A."/>
            <person name="Hutchinson M.I."/>
            <person name="Powell A.J."/>
            <person name="Barry K."/>
            <person name="Miller A.N."/>
            <person name="Grigoriev I.V."/>
            <person name="Debuchy R."/>
            <person name="Gladieux P."/>
            <person name="Thoren M.H."/>
            <person name="Johannesson H."/>
        </authorList>
    </citation>
    <scope>NUCLEOTIDE SEQUENCE</scope>
    <source>
        <strain evidence="1">CBS 757.83</strain>
    </source>
</reference>
<protein>
    <recommendedName>
        <fullName evidence="3">Protein kinase domain-containing protein</fullName>
    </recommendedName>
</protein>
<comment type="caution">
    <text evidence="1">The sequence shown here is derived from an EMBL/GenBank/DDBJ whole genome shotgun (WGS) entry which is preliminary data.</text>
</comment>